<organism evidence="1 2">
    <name type="scientific">Lasiodiplodia mahajangana</name>
    <dbReference type="NCBI Taxonomy" id="1108764"/>
    <lineage>
        <taxon>Eukaryota</taxon>
        <taxon>Fungi</taxon>
        <taxon>Dikarya</taxon>
        <taxon>Ascomycota</taxon>
        <taxon>Pezizomycotina</taxon>
        <taxon>Dothideomycetes</taxon>
        <taxon>Dothideomycetes incertae sedis</taxon>
        <taxon>Botryosphaeriales</taxon>
        <taxon>Botryosphaeriaceae</taxon>
        <taxon>Lasiodiplodia</taxon>
    </lineage>
</organism>
<evidence type="ECO:0000313" key="2">
    <source>
        <dbReference type="Proteomes" id="UP001153332"/>
    </source>
</evidence>
<name>A0ACC2JM01_9PEZI</name>
<protein>
    <submittedName>
        <fullName evidence="1">Uncharacterized protein</fullName>
    </submittedName>
</protein>
<proteinExistence type="predicted"/>
<keyword evidence="2" id="KW-1185">Reference proteome</keyword>
<dbReference type="EMBL" id="JAPUUL010001067">
    <property type="protein sequence ID" value="KAJ8128440.1"/>
    <property type="molecule type" value="Genomic_DNA"/>
</dbReference>
<gene>
    <name evidence="1" type="ORF">O1611_g5193</name>
</gene>
<comment type="caution">
    <text evidence="1">The sequence shown here is derived from an EMBL/GenBank/DDBJ whole genome shotgun (WGS) entry which is preliminary data.</text>
</comment>
<evidence type="ECO:0000313" key="1">
    <source>
        <dbReference type="EMBL" id="KAJ8128440.1"/>
    </source>
</evidence>
<reference evidence="1" key="1">
    <citation type="submission" date="2022-12" db="EMBL/GenBank/DDBJ databases">
        <title>Genome Sequence of Lasiodiplodia mahajangana.</title>
        <authorList>
            <person name="Buettner E."/>
        </authorList>
    </citation>
    <scope>NUCLEOTIDE SEQUENCE</scope>
    <source>
        <strain evidence="1">VT137</strain>
    </source>
</reference>
<sequence>MARDDFKAALQSKAFGDFVAMYRPFWNTGGEMGNWDEELISLLPDSCRIFASAGAGFDWVDTRAMAKKGVIYCNAAAACTESVADVALYLIISAFRQLPWSAIAARSASVDQFVEANRNLASISRNPSGHTLGIIGYGRIGRRIAEKAHRALDMNILYNDIVRMPLNIEAETRAVYEKELESLLGKADCVVVATPFGGDKLLSAPLISKLKPGSRIINIARGKLIDEAALIDALRSGHIAAAGLDVHEHEPQVNSELAAMKNVELLSHNAGASVDSHIGFEAMGMQNIVSYFETGKAVSPVNLQFLEEPKGRTSRL</sequence>
<accession>A0ACC2JM01</accession>
<dbReference type="Proteomes" id="UP001153332">
    <property type="component" value="Unassembled WGS sequence"/>
</dbReference>